<keyword evidence="1" id="KW-0812">Transmembrane</keyword>
<accession>A0AAI8QET3</accession>
<keyword evidence="4" id="KW-1185">Reference proteome</keyword>
<gene>
    <name evidence="3" type="ORF">S23_56580</name>
</gene>
<name>A0AAI8QET3_9BRAD</name>
<evidence type="ECO:0000313" key="4">
    <source>
        <dbReference type="Proteomes" id="UP000007886"/>
    </source>
</evidence>
<evidence type="ECO:0000259" key="2">
    <source>
        <dbReference type="Pfam" id="PF01757"/>
    </source>
</evidence>
<feature type="transmembrane region" description="Helical" evidence="1">
    <location>
        <begin position="124"/>
        <end position="144"/>
    </location>
</feature>
<dbReference type="GO" id="GO:0000271">
    <property type="term" value="P:polysaccharide biosynthetic process"/>
    <property type="evidence" value="ECO:0007669"/>
    <property type="project" value="TreeGrafter"/>
</dbReference>
<feature type="transmembrane region" description="Helical" evidence="1">
    <location>
        <begin position="181"/>
        <end position="198"/>
    </location>
</feature>
<dbReference type="AlphaFoldDB" id="A0AAI8QET3"/>
<dbReference type="RefSeq" id="WP_015688122.1">
    <property type="nucleotide sequence ID" value="NC_017082.1"/>
</dbReference>
<proteinExistence type="predicted"/>
<feature type="domain" description="Acyltransferase 3" evidence="2">
    <location>
        <begin position="16"/>
        <end position="333"/>
    </location>
</feature>
<dbReference type="PANTHER" id="PTHR23028:SF53">
    <property type="entry name" value="ACYL_TRANSF_3 DOMAIN-CONTAINING PROTEIN"/>
    <property type="match status" value="1"/>
</dbReference>
<feature type="transmembrane region" description="Helical" evidence="1">
    <location>
        <begin position="257"/>
        <end position="277"/>
    </location>
</feature>
<feature type="transmembrane region" description="Helical" evidence="1">
    <location>
        <begin position="210"/>
        <end position="228"/>
    </location>
</feature>
<feature type="transmembrane region" description="Helical" evidence="1">
    <location>
        <begin position="46"/>
        <end position="70"/>
    </location>
</feature>
<feature type="transmembrane region" description="Helical" evidence="1">
    <location>
        <begin position="354"/>
        <end position="380"/>
    </location>
</feature>
<feature type="transmembrane region" description="Helical" evidence="1">
    <location>
        <begin position="392"/>
        <end position="411"/>
    </location>
</feature>
<dbReference type="Proteomes" id="UP000007886">
    <property type="component" value="Chromosome"/>
</dbReference>
<dbReference type="Pfam" id="PF01757">
    <property type="entry name" value="Acyl_transf_3"/>
    <property type="match status" value="1"/>
</dbReference>
<dbReference type="PANTHER" id="PTHR23028">
    <property type="entry name" value="ACETYLTRANSFERASE"/>
    <property type="match status" value="1"/>
</dbReference>
<dbReference type="GO" id="GO:0016747">
    <property type="term" value="F:acyltransferase activity, transferring groups other than amino-acyl groups"/>
    <property type="evidence" value="ECO:0007669"/>
    <property type="project" value="InterPro"/>
</dbReference>
<protein>
    <submittedName>
        <fullName evidence="3">Acetyltransferase</fullName>
    </submittedName>
</protein>
<feature type="transmembrane region" description="Helical" evidence="1">
    <location>
        <begin position="156"/>
        <end position="175"/>
    </location>
</feature>
<feature type="transmembrane region" description="Helical" evidence="1">
    <location>
        <begin position="234"/>
        <end position="250"/>
    </location>
</feature>
<dbReference type="GO" id="GO:0016020">
    <property type="term" value="C:membrane"/>
    <property type="evidence" value="ECO:0007669"/>
    <property type="project" value="TreeGrafter"/>
</dbReference>
<feature type="transmembrane region" description="Helical" evidence="1">
    <location>
        <begin position="91"/>
        <end position="112"/>
    </location>
</feature>
<dbReference type="InterPro" id="IPR050879">
    <property type="entry name" value="Acyltransferase_3"/>
</dbReference>
<dbReference type="EMBL" id="AP012279">
    <property type="protein sequence ID" value="BAL78850.1"/>
    <property type="molecule type" value="Genomic_DNA"/>
</dbReference>
<dbReference type="InterPro" id="IPR002656">
    <property type="entry name" value="Acyl_transf_3_dom"/>
</dbReference>
<organism evidence="3 4">
    <name type="scientific">Bradyrhizobium cosmicum</name>
    <dbReference type="NCBI Taxonomy" id="1404864"/>
    <lineage>
        <taxon>Bacteria</taxon>
        <taxon>Pseudomonadati</taxon>
        <taxon>Pseudomonadota</taxon>
        <taxon>Alphaproteobacteria</taxon>
        <taxon>Hyphomicrobiales</taxon>
        <taxon>Nitrobacteraceae</taxon>
        <taxon>Bradyrhizobium</taxon>
    </lineage>
</organism>
<feature type="transmembrane region" description="Helical" evidence="1">
    <location>
        <begin position="21"/>
        <end position="40"/>
    </location>
</feature>
<evidence type="ECO:0000256" key="1">
    <source>
        <dbReference type="SAM" id="Phobius"/>
    </source>
</evidence>
<sequence length="421" mass="47233">MTLREQLDRYKGHGPGFDAARLVLSISILCWHSVVTSYGHAAETKIWNGIFAAPLSALMPMFFALSGFLVMGSFERANNLRGFLGLRALRIVPALSVEILISAFILGSLLTTLPLASYFTDPKFFRYFGSLFGFVNYTLPGVFADNPDPDRVNLSLWTIAPELMCYVYLGLLMALRLKRTGVTIAAFALLVVCLAADSQTGVDRADTGVVFARFLLMSFACGNLLYLWSSHIPFRWDVFTVSVVVGCLFIKTPVLIYLSLLSLAYVIVFVGSVPIFVPKPFSTGDYSYGIYLYAYPIQQTYSHFFTEHREFYWNILFCLPVTCMVAAISWWLVEKPALSWRKSLYKLPAAPTELTFLQMAVPFVLLAVYGVLLFVTSGLFETGMRIRAMLPWAAVCALVIVGLRITFLRFADRPKYQQSFD</sequence>
<feature type="transmembrane region" description="Helical" evidence="1">
    <location>
        <begin position="311"/>
        <end position="333"/>
    </location>
</feature>
<evidence type="ECO:0000313" key="3">
    <source>
        <dbReference type="EMBL" id="BAL78850.1"/>
    </source>
</evidence>
<reference evidence="3 4" key="1">
    <citation type="journal article" date="2012" name="Microbes Environ.">
        <title>Complete genome sequence of Bradyrhizobium sp. S23321: insights into symbiosis evolution in soil oligotrophs.</title>
        <authorList>
            <person name="Okubo T."/>
            <person name="Tsukui T."/>
            <person name="Maita H."/>
            <person name="Okamoto S."/>
            <person name="Oshima K."/>
            <person name="Fujisawa T."/>
            <person name="Saito A."/>
            <person name="Futamata H."/>
            <person name="Hattori R."/>
            <person name="Shimomura Y."/>
            <person name="Haruta S."/>
            <person name="Morimoto S."/>
            <person name="Wang Y."/>
            <person name="Sakai Y."/>
            <person name="Hattori M."/>
            <person name="Aizawa S."/>
            <person name="Nagashima K.V.P."/>
            <person name="Masuda S."/>
            <person name="Hattori T."/>
            <person name="Yamashita A."/>
            <person name="Bao Z."/>
            <person name="Hayatsu M."/>
            <person name="Kajiya-Kanegae H."/>
            <person name="Yoshinaga I."/>
            <person name="Sakamoto K."/>
            <person name="Toyota K."/>
            <person name="Nakao M."/>
            <person name="Kohara M."/>
            <person name="Anda M."/>
            <person name="Niwa R."/>
            <person name="Jung-Hwan P."/>
            <person name="Sameshima-Saito R."/>
            <person name="Tokuda S."/>
            <person name="Yamamoto S."/>
            <person name="Yamamoto S."/>
            <person name="Yokoyama T."/>
            <person name="Akutsu T."/>
            <person name="Nakamura Y."/>
            <person name="Nakahira-Yanaka Y."/>
            <person name="Takada Hoshino Y."/>
            <person name="Hirakawa H."/>
            <person name="Mitsui H."/>
            <person name="Terasawa K."/>
            <person name="Itakura M."/>
            <person name="Sato S."/>
            <person name="Ikeda-Ohtsubo W."/>
            <person name="Sakakura N."/>
            <person name="Kaminuma E."/>
            <person name="Minamisawa K."/>
        </authorList>
    </citation>
    <scope>NUCLEOTIDE SEQUENCE [LARGE SCALE GENOMIC DNA]</scope>
    <source>
        <strain evidence="3 4">S23321</strain>
    </source>
</reference>
<keyword evidence="1" id="KW-1133">Transmembrane helix</keyword>
<dbReference type="KEGG" id="brs:S23_56580"/>
<keyword evidence="1" id="KW-0472">Membrane</keyword>